<comment type="caution">
    <text evidence="1">The sequence shown here is derived from an EMBL/GenBank/DDBJ whole genome shotgun (WGS) entry which is preliminary data.</text>
</comment>
<name>A0A938BTU6_UNCW3</name>
<dbReference type="Proteomes" id="UP000779900">
    <property type="component" value="Unassembled WGS sequence"/>
</dbReference>
<organism evidence="1 2">
    <name type="scientific">candidate division WOR-3 bacterium</name>
    <dbReference type="NCBI Taxonomy" id="2052148"/>
    <lineage>
        <taxon>Bacteria</taxon>
        <taxon>Bacteria division WOR-3</taxon>
    </lineage>
</organism>
<dbReference type="EMBL" id="VGIR01000072">
    <property type="protein sequence ID" value="MBM3332279.1"/>
    <property type="molecule type" value="Genomic_DNA"/>
</dbReference>
<evidence type="ECO:0000313" key="2">
    <source>
        <dbReference type="Proteomes" id="UP000779900"/>
    </source>
</evidence>
<reference evidence="1" key="1">
    <citation type="submission" date="2019-03" db="EMBL/GenBank/DDBJ databases">
        <title>Lake Tanganyika Metagenome-Assembled Genomes (MAGs).</title>
        <authorList>
            <person name="Tran P."/>
        </authorList>
    </citation>
    <scope>NUCLEOTIDE SEQUENCE</scope>
    <source>
        <strain evidence="1">K_DeepCast_150m_m2_040</strain>
    </source>
</reference>
<evidence type="ECO:0000313" key="1">
    <source>
        <dbReference type="EMBL" id="MBM3332279.1"/>
    </source>
</evidence>
<sequence>MADLVERFSRDRKVFLSPDYKEEQLRPEHRDRRSAFGVGTSPSEFLGKVIRLTARHQAKVEEKPEVRKAGGVYCTPRNPRARAFA</sequence>
<proteinExistence type="predicted"/>
<dbReference type="AlphaFoldDB" id="A0A938BTU6"/>
<gene>
    <name evidence="1" type="ORF">FJY68_10620</name>
</gene>
<accession>A0A938BTU6</accession>
<protein>
    <submittedName>
        <fullName evidence="1">Uncharacterized protein</fullName>
    </submittedName>
</protein>